<keyword evidence="3" id="KW-1185">Reference proteome</keyword>
<evidence type="ECO:0000313" key="2">
    <source>
        <dbReference type="EMBL" id="SEQ69479.1"/>
    </source>
</evidence>
<proteinExistence type="predicted"/>
<evidence type="ECO:0000259" key="1">
    <source>
        <dbReference type="Pfam" id="PF01037"/>
    </source>
</evidence>
<dbReference type="STRING" id="1186196.SAMN04489841_2107"/>
<dbReference type="SUPFAM" id="SSF54909">
    <property type="entry name" value="Dimeric alpha+beta barrel"/>
    <property type="match status" value="1"/>
</dbReference>
<dbReference type="RefSeq" id="WP_090617276.1">
    <property type="nucleotide sequence ID" value="NZ_FOFD01000003.1"/>
</dbReference>
<feature type="domain" description="Transcription regulator AsnC/Lrp ligand binding" evidence="1">
    <location>
        <begin position="12"/>
        <end position="75"/>
    </location>
</feature>
<dbReference type="Pfam" id="PF01037">
    <property type="entry name" value="AsnC_trans_reg"/>
    <property type="match status" value="1"/>
</dbReference>
<evidence type="ECO:0000313" key="3">
    <source>
        <dbReference type="Proteomes" id="UP000199114"/>
    </source>
</evidence>
<dbReference type="EMBL" id="FOFD01000003">
    <property type="protein sequence ID" value="SEQ69479.1"/>
    <property type="molecule type" value="Genomic_DNA"/>
</dbReference>
<reference evidence="3" key="1">
    <citation type="submission" date="2016-10" db="EMBL/GenBank/DDBJ databases">
        <authorList>
            <person name="Varghese N."/>
            <person name="Submissions S."/>
        </authorList>
    </citation>
    <scope>NUCLEOTIDE SEQUENCE [LARGE SCALE GENOMIC DNA]</scope>
    <source>
        <strain evidence="3">DSM 25055</strain>
    </source>
</reference>
<dbReference type="InterPro" id="IPR019887">
    <property type="entry name" value="Tscrpt_reg_AsnC/Lrp_C"/>
</dbReference>
<sequence length="76" mass="8166">MVYAFAMLDTAAGTAEEVCQTLRDATGVVDAHVIAGDFDVMVELTGDDPRDILETITETVRPLEGVGTTRTYVCLD</sequence>
<name>A0A1H9I4G8_9EURY</name>
<dbReference type="InterPro" id="IPR011008">
    <property type="entry name" value="Dimeric_a/b-barrel"/>
</dbReference>
<organism evidence="2 3">
    <name type="scientific">Natrinema salaciae</name>
    <dbReference type="NCBI Taxonomy" id="1186196"/>
    <lineage>
        <taxon>Archaea</taxon>
        <taxon>Methanobacteriati</taxon>
        <taxon>Methanobacteriota</taxon>
        <taxon>Stenosarchaea group</taxon>
        <taxon>Halobacteria</taxon>
        <taxon>Halobacteriales</taxon>
        <taxon>Natrialbaceae</taxon>
        <taxon>Natrinema</taxon>
    </lineage>
</organism>
<gene>
    <name evidence="2" type="ORF">SAMN04489841_2107</name>
</gene>
<protein>
    <submittedName>
        <fullName evidence="2">AsnC family protein</fullName>
    </submittedName>
</protein>
<dbReference type="Gene3D" id="3.30.70.920">
    <property type="match status" value="1"/>
</dbReference>
<accession>A0A1H9I4G8</accession>
<dbReference type="Proteomes" id="UP000199114">
    <property type="component" value="Unassembled WGS sequence"/>
</dbReference>
<dbReference type="OrthoDB" id="8136at2157"/>
<dbReference type="AlphaFoldDB" id="A0A1H9I4G8"/>